<evidence type="ECO:0000313" key="3">
    <source>
        <dbReference type="Proteomes" id="UP000229390"/>
    </source>
</evidence>
<protein>
    <recommendedName>
        <fullName evidence="4">DUF916 domain-containing protein</fullName>
    </recommendedName>
</protein>
<feature type="transmembrane region" description="Helical" evidence="1">
    <location>
        <begin position="273"/>
        <end position="296"/>
    </location>
</feature>
<dbReference type="Proteomes" id="UP000229390">
    <property type="component" value="Unassembled WGS sequence"/>
</dbReference>
<dbReference type="EMBL" id="PEYE01000004">
    <property type="protein sequence ID" value="PIS39100.1"/>
    <property type="molecule type" value="Genomic_DNA"/>
</dbReference>
<dbReference type="AlphaFoldDB" id="A0A2M6T1A3"/>
<proteinExistence type="predicted"/>
<name>A0A2M6T1A3_9BACT</name>
<evidence type="ECO:0000313" key="2">
    <source>
        <dbReference type="EMBL" id="PIS39100.1"/>
    </source>
</evidence>
<keyword evidence="1" id="KW-1133">Transmembrane helix</keyword>
<evidence type="ECO:0008006" key="4">
    <source>
        <dbReference type="Google" id="ProtNLM"/>
    </source>
</evidence>
<evidence type="ECO:0000256" key="1">
    <source>
        <dbReference type="SAM" id="Phobius"/>
    </source>
</evidence>
<sequence>MKRRKHFFLLSCVILLFAGIVAIPAKTFAQEGVGLRLSPVTFELTANPGDTLVNKVRIWNPTTTIISVKMEAEDFVPMGETGEVLIVEPDETKTFSLARWVTTSPDEFTLAPGEDKFVDFYIDVPQNAEPGSHYGSVLATTRAVLGEGITGVGTAQKVGTLVLLIVSGKMEESLKVKEFSAPSFSEYGPVEFLIRFENQGTVHVRPRGFVTITNWRGKKAVDIEFPQMNVIPGAIRKITARWDKKVLIGRYTATLIGSYGASNNPLEPAIITFWVFPWKVGAGITAGVLLALFFFIKTRRRWFLALRILLKGEKE</sequence>
<organism evidence="2 3">
    <name type="scientific">Candidatus Nealsonbacteria bacterium CG08_land_8_20_14_0_20_43_11</name>
    <dbReference type="NCBI Taxonomy" id="1974706"/>
    <lineage>
        <taxon>Bacteria</taxon>
        <taxon>Candidatus Nealsoniibacteriota</taxon>
    </lineage>
</organism>
<keyword evidence="1" id="KW-0812">Transmembrane</keyword>
<comment type="caution">
    <text evidence="2">The sequence shown here is derived from an EMBL/GenBank/DDBJ whole genome shotgun (WGS) entry which is preliminary data.</text>
</comment>
<keyword evidence="1" id="KW-0472">Membrane</keyword>
<gene>
    <name evidence="2" type="ORF">COT34_00200</name>
</gene>
<reference evidence="3" key="1">
    <citation type="submission" date="2017-09" db="EMBL/GenBank/DDBJ databases">
        <title>Depth-based differentiation of microbial function through sediment-hosted aquifers and enrichment of novel symbionts in the deep terrestrial subsurface.</title>
        <authorList>
            <person name="Probst A.J."/>
            <person name="Ladd B."/>
            <person name="Jarett J.K."/>
            <person name="Geller-Mcgrath D.E."/>
            <person name="Sieber C.M.K."/>
            <person name="Emerson J.B."/>
            <person name="Anantharaman K."/>
            <person name="Thomas B.C."/>
            <person name="Malmstrom R."/>
            <person name="Stieglmeier M."/>
            <person name="Klingl A."/>
            <person name="Woyke T."/>
            <person name="Ryan C.M."/>
            <person name="Banfield J.F."/>
        </authorList>
    </citation>
    <scope>NUCLEOTIDE SEQUENCE [LARGE SCALE GENOMIC DNA]</scope>
</reference>
<accession>A0A2M6T1A3</accession>